<evidence type="ECO:0000313" key="2">
    <source>
        <dbReference type="EMBL" id="MQX53109.1"/>
    </source>
</evidence>
<dbReference type="InterPro" id="IPR018706">
    <property type="entry name" value="DUF2214_membrane"/>
</dbReference>
<evidence type="ECO:0000313" key="3">
    <source>
        <dbReference type="Proteomes" id="UP000469421"/>
    </source>
</evidence>
<evidence type="ECO:0000256" key="1">
    <source>
        <dbReference type="SAM" id="Phobius"/>
    </source>
</evidence>
<gene>
    <name evidence="2" type="ORF">GFN93_07585</name>
</gene>
<protein>
    <submittedName>
        <fullName evidence="2">DUF2214 family protein</fullName>
    </submittedName>
</protein>
<feature type="transmembrane region" description="Helical" evidence="1">
    <location>
        <begin position="41"/>
        <end position="65"/>
    </location>
</feature>
<sequence>MFWSVFWASTHYLGILVLFGCVYGMLLFWRTQVNEYNFRTLLWLHVAYWVSLLIVLVSGLARAGWTEKGMAFYMANPWFHAKVTVFVLIILLSLYPAKLMRAWRRGTVPEGVPPVTPDLQRTMRRTLVAEIHLISLMPIFGALMARGVGMG</sequence>
<feature type="transmembrane region" description="Helical" evidence="1">
    <location>
        <begin position="12"/>
        <end position="29"/>
    </location>
</feature>
<keyword evidence="1" id="KW-1133">Transmembrane helix</keyword>
<dbReference type="Pfam" id="PF09980">
    <property type="entry name" value="DUF2214"/>
    <property type="match status" value="1"/>
</dbReference>
<keyword evidence="1" id="KW-0812">Transmembrane</keyword>
<name>A0A6N7LRQ4_9GAMM</name>
<keyword evidence="3" id="KW-1185">Reference proteome</keyword>
<accession>A0A6N7LRQ4</accession>
<dbReference type="EMBL" id="WIRE01000001">
    <property type="protein sequence ID" value="MQX53109.1"/>
    <property type="molecule type" value="Genomic_DNA"/>
</dbReference>
<reference evidence="2 3" key="1">
    <citation type="submission" date="2019-10" db="EMBL/GenBank/DDBJ databases">
        <title>Alcanivorax sp.PA15-N-34 draft genome sequence.</title>
        <authorList>
            <person name="Liao X."/>
            <person name="Shao Z."/>
        </authorList>
    </citation>
    <scope>NUCLEOTIDE SEQUENCE [LARGE SCALE GENOMIC DNA]</scope>
    <source>
        <strain evidence="2 3">PA15-N-34</strain>
    </source>
</reference>
<dbReference type="Proteomes" id="UP000469421">
    <property type="component" value="Unassembled WGS sequence"/>
</dbReference>
<dbReference type="RefSeq" id="WP_153500243.1">
    <property type="nucleotide sequence ID" value="NZ_WIRE01000001.1"/>
</dbReference>
<keyword evidence="1" id="KW-0472">Membrane</keyword>
<dbReference type="AlphaFoldDB" id="A0A6N7LRQ4"/>
<organism evidence="2 3">
    <name type="scientific">Alcanivorax sediminis</name>
    <dbReference type="NCBI Taxonomy" id="2663008"/>
    <lineage>
        <taxon>Bacteria</taxon>
        <taxon>Pseudomonadati</taxon>
        <taxon>Pseudomonadota</taxon>
        <taxon>Gammaproteobacteria</taxon>
        <taxon>Oceanospirillales</taxon>
        <taxon>Alcanivoracaceae</taxon>
        <taxon>Alcanivorax</taxon>
    </lineage>
</organism>
<feature type="transmembrane region" description="Helical" evidence="1">
    <location>
        <begin position="127"/>
        <end position="145"/>
    </location>
</feature>
<proteinExistence type="predicted"/>
<feature type="transmembrane region" description="Helical" evidence="1">
    <location>
        <begin position="77"/>
        <end position="95"/>
    </location>
</feature>
<comment type="caution">
    <text evidence="2">The sequence shown here is derived from an EMBL/GenBank/DDBJ whole genome shotgun (WGS) entry which is preliminary data.</text>
</comment>